<reference evidence="2 3" key="1">
    <citation type="submission" date="2017-09" db="EMBL/GenBank/DDBJ databases">
        <authorList>
            <person name="Lee N."/>
            <person name="Cho B.-K."/>
        </authorList>
    </citation>
    <scope>NUCLEOTIDE SEQUENCE [LARGE SCALE GENOMIC DNA]</scope>
    <source>
        <strain evidence="2 3">ATCC 27465</strain>
    </source>
</reference>
<reference evidence="1 4" key="2">
    <citation type="submission" date="2020-08" db="EMBL/GenBank/DDBJ databases">
        <title>Genomic Encyclopedia of Type Strains, Phase III (KMG-III): the genomes of soil and plant-associated and newly described type strains.</title>
        <authorList>
            <person name="Whitman W."/>
        </authorList>
    </citation>
    <scope>NUCLEOTIDE SEQUENCE [LARGE SCALE GENOMIC DNA]</scope>
    <source>
        <strain evidence="1 4">CECT 3146</strain>
    </source>
</reference>
<dbReference type="KEGG" id="sspb:CP982_07250"/>
<dbReference type="Proteomes" id="UP000326505">
    <property type="component" value="Chromosome"/>
</dbReference>
<proteinExistence type="predicted"/>
<evidence type="ECO:0000313" key="4">
    <source>
        <dbReference type="Proteomes" id="UP000549009"/>
    </source>
</evidence>
<dbReference type="RefSeq" id="WP_150509731.1">
    <property type="nucleotide sequence ID" value="NZ_BMSQ01000020.1"/>
</dbReference>
<gene>
    <name evidence="2" type="ORF">CP982_07250</name>
    <name evidence="1" type="ORF">FHS40_007392</name>
</gene>
<organism evidence="2 3">
    <name type="scientific">Streptomyces spectabilis</name>
    <dbReference type="NCBI Taxonomy" id="68270"/>
    <lineage>
        <taxon>Bacteria</taxon>
        <taxon>Bacillati</taxon>
        <taxon>Actinomycetota</taxon>
        <taxon>Actinomycetes</taxon>
        <taxon>Kitasatosporales</taxon>
        <taxon>Streptomycetaceae</taxon>
        <taxon>Streptomyces</taxon>
    </lineage>
</organism>
<keyword evidence="4" id="KW-1185">Reference proteome</keyword>
<accession>A0A5P2X671</accession>
<dbReference type="AlphaFoldDB" id="A0A5P2X671"/>
<dbReference type="OrthoDB" id="4208196at2"/>
<evidence type="ECO:0000313" key="1">
    <source>
        <dbReference type="EMBL" id="MBB5108271.1"/>
    </source>
</evidence>
<protein>
    <submittedName>
        <fullName evidence="2">Uncharacterized protein</fullName>
    </submittedName>
</protein>
<sequence length="142" mass="16379">MATQCKLYRDTPQVIWPNSWTLLTFDRAVRNDRHMHRPPALIMPPFGGDFIWGRGIRWEPLSLPPGDTRPRQFMARFVRDPFGESDDTGAEDQLDTPGRDWSTSTWCFWGESGVPVGIEVWHDHHEPASVGHAQFVATTWDY</sequence>
<dbReference type="EMBL" id="CP023690">
    <property type="protein sequence ID" value="QEV58530.1"/>
    <property type="molecule type" value="Genomic_DNA"/>
</dbReference>
<evidence type="ECO:0000313" key="3">
    <source>
        <dbReference type="Proteomes" id="UP000326505"/>
    </source>
</evidence>
<dbReference type="Proteomes" id="UP000549009">
    <property type="component" value="Unassembled WGS sequence"/>
</dbReference>
<dbReference type="EMBL" id="JACHJD010000018">
    <property type="protein sequence ID" value="MBB5108271.1"/>
    <property type="molecule type" value="Genomic_DNA"/>
</dbReference>
<evidence type="ECO:0000313" key="2">
    <source>
        <dbReference type="EMBL" id="QEV58530.1"/>
    </source>
</evidence>
<name>A0A5P2X671_STRST</name>